<feature type="transmembrane region" description="Helical" evidence="1">
    <location>
        <begin position="20"/>
        <end position="38"/>
    </location>
</feature>
<evidence type="ECO:0000256" key="1">
    <source>
        <dbReference type="SAM" id="Phobius"/>
    </source>
</evidence>
<keyword evidence="1" id="KW-1133">Transmembrane helix</keyword>
<dbReference type="Proteomes" id="UP001056730">
    <property type="component" value="Chromosome"/>
</dbReference>
<protein>
    <submittedName>
        <fullName evidence="2">Uncharacterized protein</fullName>
    </submittedName>
</protein>
<keyword evidence="1" id="KW-0472">Membrane</keyword>
<accession>A0A9Q9D7M8</accession>
<evidence type="ECO:0000313" key="3">
    <source>
        <dbReference type="Proteomes" id="UP001056730"/>
    </source>
</evidence>
<proteinExistence type="predicted"/>
<sequence>MIKNYKIEVEGNFRNNIKEIYLGEIDYAFIIIYFYNYLMDNYSVDKSILHAEIKSMFSELQRLSLHTNFDFRRRKIGLTINKFNFKQIPSLLKTPETMEEFILRADNCKDIVRNILEKLEEVANKQNDTRLLKYLRPEIDKFKSKTMCKELRLLTAIRNSYAHRVELKDPNMKKVEIDSNHIADFTGKVFGAKIEEENNLIINFTKFNYKANNPEQAEIREYFKIPKKEINNSLKQLYFILYNLNKKLKENISLEYIDRAFSPIGPPYTEQQTMMMLSHIGLVSLMYQHDENKEYKQ</sequence>
<gene>
    <name evidence="2" type="ORF">LMK00_04155</name>
</gene>
<keyword evidence="1" id="KW-0812">Transmembrane</keyword>
<organism evidence="2 3">
    <name type="scientific">Lactococcus formosensis</name>
    <dbReference type="NCBI Taxonomy" id="1281486"/>
    <lineage>
        <taxon>Bacteria</taxon>
        <taxon>Bacillati</taxon>
        <taxon>Bacillota</taxon>
        <taxon>Bacilli</taxon>
        <taxon>Lactobacillales</taxon>
        <taxon>Streptococcaceae</taxon>
        <taxon>Lactococcus</taxon>
    </lineage>
</organism>
<dbReference type="EMBL" id="CP086395">
    <property type="protein sequence ID" value="USJ21204.1"/>
    <property type="molecule type" value="Genomic_DNA"/>
</dbReference>
<dbReference type="AlphaFoldDB" id="A0A9Q9D7M8"/>
<dbReference type="RefSeq" id="WP_252170321.1">
    <property type="nucleotide sequence ID" value="NZ_CP086395.1"/>
</dbReference>
<name>A0A9Q9D7M8_9LACT</name>
<reference evidence="2" key="1">
    <citation type="journal article" date="2022" name="Front. Microbiol.">
        <title>Feed Insects as a Reservoir of Granadaene-Producing Lactococci.</title>
        <authorList>
            <person name="Neuzil-Bunesova V."/>
            <person name="Ramirez Garcia A."/>
            <person name="Modrackova N."/>
            <person name="Makovska M."/>
            <person name="Sabolova M."/>
            <person name="Sproer C."/>
            <person name="Bunk B."/>
            <person name="Blom J."/>
            <person name="Schwab C."/>
        </authorList>
    </citation>
    <scope>NUCLEOTIDE SEQUENCE</scope>
    <source>
        <strain evidence="2">I4/6O</strain>
    </source>
</reference>
<dbReference type="KEGG" id="lfo:LMK00_04155"/>
<evidence type="ECO:0000313" key="2">
    <source>
        <dbReference type="EMBL" id="USJ21204.1"/>
    </source>
</evidence>